<protein>
    <submittedName>
        <fullName evidence="2">Uncharacterized protein</fullName>
    </submittedName>
</protein>
<dbReference type="AlphaFoldDB" id="A0A1G4BCC0"/>
<accession>A0A1G4BCC0</accession>
<dbReference type="EMBL" id="MJBS01000040">
    <property type="protein sequence ID" value="OHE99017.1"/>
    <property type="molecule type" value="Genomic_DNA"/>
</dbReference>
<feature type="region of interest" description="Disordered" evidence="1">
    <location>
        <begin position="114"/>
        <end position="141"/>
    </location>
</feature>
<organism evidence="2 3">
    <name type="scientific">Colletotrichum orchidophilum</name>
    <dbReference type="NCBI Taxonomy" id="1209926"/>
    <lineage>
        <taxon>Eukaryota</taxon>
        <taxon>Fungi</taxon>
        <taxon>Dikarya</taxon>
        <taxon>Ascomycota</taxon>
        <taxon>Pezizomycotina</taxon>
        <taxon>Sordariomycetes</taxon>
        <taxon>Hypocreomycetidae</taxon>
        <taxon>Glomerellales</taxon>
        <taxon>Glomerellaceae</taxon>
        <taxon>Colletotrichum</taxon>
    </lineage>
</organism>
<dbReference type="Proteomes" id="UP000176998">
    <property type="component" value="Unassembled WGS sequence"/>
</dbReference>
<evidence type="ECO:0000256" key="1">
    <source>
        <dbReference type="SAM" id="MobiDB-lite"/>
    </source>
</evidence>
<dbReference type="RefSeq" id="XP_022476166.1">
    <property type="nucleotide sequence ID" value="XM_022617349.1"/>
</dbReference>
<evidence type="ECO:0000313" key="3">
    <source>
        <dbReference type="Proteomes" id="UP000176998"/>
    </source>
</evidence>
<proteinExistence type="predicted"/>
<keyword evidence="3" id="KW-1185">Reference proteome</keyword>
<comment type="caution">
    <text evidence="2">The sequence shown here is derived from an EMBL/GenBank/DDBJ whole genome shotgun (WGS) entry which is preliminary data.</text>
</comment>
<reference evidence="2 3" key="1">
    <citation type="submission" date="2016-09" db="EMBL/GenBank/DDBJ databases">
        <authorList>
            <person name="Capua I."/>
            <person name="De Benedictis P."/>
            <person name="Joannis T."/>
            <person name="Lombin L.H."/>
            <person name="Cattoli G."/>
        </authorList>
    </citation>
    <scope>NUCLEOTIDE SEQUENCE [LARGE SCALE GENOMIC DNA]</scope>
    <source>
        <strain evidence="2 3">IMI 309357</strain>
    </source>
</reference>
<evidence type="ECO:0000313" key="2">
    <source>
        <dbReference type="EMBL" id="OHE99017.1"/>
    </source>
</evidence>
<gene>
    <name evidence="2" type="ORF">CORC01_05707</name>
</gene>
<name>A0A1G4BCC0_9PEZI</name>
<dbReference type="GeneID" id="34558859"/>
<sequence length="141" mass="15592">MVLDSRISHVGCGWYRRPDGCASRRWSQKQILESCRNSSASSSPDRLQRHSSFYPEYPLSQLDRVMCQEPLDVSLHPIGRPLAAQVRRSNSSSAVAMSGKLSWRAEGVPRISVPGLARGGESGHPPAPSPRFPRGRIWARG</sequence>